<dbReference type="Pfam" id="PF00487">
    <property type="entry name" value="FA_desaturase"/>
    <property type="match status" value="1"/>
</dbReference>
<evidence type="ECO:0000256" key="1">
    <source>
        <dbReference type="SAM" id="Phobius"/>
    </source>
</evidence>
<dbReference type="PANTHER" id="PTHR32100">
    <property type="entry name" value="OMEGA-6 FATTY ACID DESATURASE, CHLOROPLASTIC"/>
    <property type="match status" value="1"/>
</dbReference>
<dbReference type="InterPro" id="IPR012171">
    <property type="entry name" value="Fatty_acid_desaturase"/>
</dbReference>
<feature type="domain" description="Fatty acid desaturase" evidence="2">
    <location>
        <begin position="84"/>
        <end position="357"/>
    </location>
</feature>
<reference evidence="3" key="1">
    <citation type="journal article" date="2018" name="Genome Biol. Evol.">
        <title>Genomics and development of Lentinus tigrinus, a white-rot wood-decaying mushroom with dimorphic fruiting bodies.</title>
        <authorList>
            <person name="Wu B."/>
            <person name="Xu Z."/>
            <person name="Knudson A."/>
            <person name="Carlson A."/>
            <person name="Chen N."/>
            <person name="Kovaka S."/>
            <person name="LaButti K."/>
            <person name="Lipzen A."/>
            <person name="Pennachio C."/>
            <person name="Riley R."/>
            <person name="Schakwitz W."/>
            <person name="Umezawa K."/>
            <person name="Ohm R.A."/>
            <person name="Grigoriev I.V."/>
            <person name="Nagy L.G."/>
            <person name="Gibbons J."/>
            <person name="Hibbett D."/>
        </authorList>
    </citation>
    <scope>NUCLEOTIDE SEQUENCE [LARGE SCALE GENOMIC DNA]</scope>
    <source>
        <strain evidence="3">ALCF2SS1-6</strain>
    </source>
</reference>
<dbReference type="CDD" id="cd03507">
    <property type="entry name" value="Delta12-FADS-like"/>
    <property type="match status" value="1"/>
</dbReference>
<dbReference type="GO" id="GO:0016491">
    <property type="term" value="F:oxidoreductase activity"/>
    <property type="evidence" value="ECO:0007669"/>
    <property type="project" value="InterPro"/>
</dbReference>
<protein>
    <submittedName>
        <fullName evidence="3">Linoleoyl phosphatidylcholine delta-12 acetylenase</fullName>
    </submittedName>
</protein>
<name>A0A5C2RRB2_9APHY</name>
<dbReference type="Proteomes" id="UP000313359">
    <property type="component" value="Unassembled WGS sequence"/>
</dbReference>
<keyword evidence="4" id="KW-1185">Reference proteome</keyword>
<dbReference type="InterPro" id="IPR005804">
    <property type="entry name" value="FA_desaturase_dom"/>
</dbReference>
<dbReference type="AlphaFoldDB" id="A0A5C2RRB2"/>
<keyword evidence="1" id="KW-0812">Transmembrane</keyword>
<dbReference type="OrthoDB" id="1461976at2759"/>
<accession>A0A5C2RRB2</accession>
<keyword evidence="1" id="KW-0472">Membrane</keyword>
<dbReference type="GO" id="GO:0006629">
    <property type="term" value="P:lipid metabolic process"/>
    <property type="evidence" value="ECO:0007669"/>
    <property type="project" value="InterPro"/>
</dbReference>
<dbReference type="STRING" id="1328759.A0A5C2RRB2"/>
<evidence type="ECO:0000259" key="2">
    <source>
        <dbReference type="Pfam" id="PF00487"/>
    </source>
</evidence>
<proteinExistence type="predicted"/>
<evidence type="ECO:0000313" key="4">
    <source>
        <dbReference type="Proteomes" id="UP000313359"/>
    </source>
</evidence>
<dbReference type="EMBL" id="ML122333">
    <property type="protein sequence ID" value="RPD52977.1"/>
    <property type="molecule type" value="Genomic_DNA"/>
</dbReference>
<sequence length="403" mass="47687">MVYNNKFRYPAEPPTWTFKEVKDRIPARLFERHTFKSIVYAARSLVLSAVFFYLALRIDPLFKNASVRYHLGFATAETLRYSCWLLYWWFQGLAFTGSWVMGHECGHGAFSANKLICDGIGWVLHSLLLTPYFSWCVSHHRHHTNHASMEKDEAYVPKTRTDLGIPADASDSAIKEMLEDTPIYTLFMLVRQQIFAFDAYLFYNVSGQMRYPKWTNHFTPNSVIFSDFHFWRVMASNFGVLAALSLIWYSSMVYGFMNVVKYYGIPWMQVNHWIVMITYLHHTDPILPHFRSGTWNYQRGATATIDRDFLGWQGRFFLYDVAHYHVVHHFFPRMPWYHGEEATKYLREAIGPYYLRTSKPVFQTLWDNYNFCQFVDDEGDVVYYRNKEGKTIHEYDRDAGRVD</sequence>
<feature type="transmembrane region" description="Helical" evidence="1">
    <location>
        <begin position="230"/>
        <end position="249"/>
    </location>
</feature>
<feature type="transmembrane region" description="Helical" evidence="1">
    <location>
        <begin position="38"/>
        <end position="56"/>
    </location>
</feature>
<gene>
    <name evidence="3" type="ORF">L227DRAFT_536618</name>
</gene>
<keyword evidence="1" id="KW-1133">Transmembrane helix</keyword>
<organism evidence="3 4">
    <name type="scientific">Lentinus tigrinus ALCF2SS1-6</name>
    <dbReference type="NCBI Taxonomy" id="1328759"/>
    <lineage>
        <taxon>Eukaryota</taxon>
        <taxon>Fungi</taxon>
        <taxon>Dikarya</taxon>
        <taxon>Basidiomycota</taxon>
        <taxon>Agaricomycotina</taxon>
        <taxon>Agaricomycetes</taxon>
        <taxon>Polyporales</taxon>
        <taxon>Polyporaceae</taxon>
        <taxon>Lentinus</taxon>
    </lineage>
</organism>
<evidence type="ECO:0000313" key="3">
    <source>
        <dbReference type="EMBL" id="RPD52977.1"/>
    </source>
</evidence>